<keyword evidence="3" id="KW-1185">Reference proteome</keyword>
<feature type="region of interest" description="Disordered" evidence="1">
    <location>
        <begin position="145"/>
        <end position="176"/>
    </location>
</feature>
<comment type="caution">
    <text evidence="2">The sequence shown here is derived from an EMBL/GenBank/DDBJ whole genome shotgun (WGS) entry which is preliminary data.</text>
</comment>
<proteinExistence type="predicted"/>
<reference evidence="2 3" key="1">
    <citation type="submission" date="2019-12" db="EMBL/GenBank/DDBJ databases">
        <title>Sporaefaciens musculi gen. nov., sp. nov., a novel bacterium isolated from the caecum of an obese mouse.</title>
        <authorList>
            <person name="Rasmussen T.S."/>
            <person name="Streidl T."/>
            <person name="Hitch T.C.A."/>
            <person name="Wortmann E."/>
            <person name="Deptula P."/>
            <person name="Hansen M."/>
            <person name="Nielsen D.S."/>
            <person name="Clavel T."/>
            <person name="Vogensen F.K."/>
        </authorList>
    </citation>
    <scope>NUCLEOTIDE SEQUENCE [LARGE SCALE GENOMIC DNA]</scope>
    <source>
        <strain evidence="2 3">WCA-9-b2</strain>
    </source>
</reference>
<dbReference type="EMBL" id="WUQX01000001">
    <property type="protein sequence ID" value="MXP74486.1"/>
    <property type="molecule type" value="Genomic_DNA"/>
</dbReference>
<sequence>MNTAGGIYMEGKVKESELIGKVHSAVCHQCRHRGYAAPTDVLVDIGVLPRQKYEDWRFGKVQYLEAVCTCNLKKLSFIMKQIRSYAKKTNLKPSFCYYKRWGVKKKQGHKAVIPLRFSKSGNLEIEKAYATHYVDLGRAEQRKKEKLGKAAAKAQNEMTDKTPDMPETKISGSSKT</sequence>
<dbReference type="RefSeq" id="WP_022746172.1">
    <property type="nucleotide sequence ID" value="NZ_WUQX01000001.1"/>
</dbReference>
<dbReference type="Proteomes" id="UP000460412">
    <property type="component" value="Unassembled WGS sequence"/>
</dbReference>
<gene>
    <name evidence="2" type="ORF">GN277_03395</name>
</gene>
<protein>
    <submittedName>
        <fullName evidence="2">Uncharacterized protein</fullName>
    </submittedName>
</protein>
<feature type="compositionally biased region" description="Basic and acidic residues" evidence="1">
    <location>
        <begin position="158"/>
        <end position="167"/>
    </location>
</feature>
<dbReference type="AlphaFoldDB" id="A0A7X3SHW2"/>
<evidence type="ECO:0000313" key="2">
    <source>
        <dbReference type="EMBL" id="MXP74486.1"/>
    </source>
</evidence>
<name>A0A7X3SHW2_9FIRM</name>
<evidence type="ECO:0000256" key="1">
    <source>
        <dbReference type="SAM" id="MobiDB-lite"/>
    </source>
</evidence>
<evidence type="ECO:0000313" key="3">
    <source>
        <dbReference type="Proteomes" id="UP000460412"/>
    </source>
</evidence>
<accession>A0A7X3SHW2</accession>
<organism evidence="2 3">
    <name type="scientific">Sporofaciens musculi</name>
    <dbReference type="NCBI Taxonomy" id="2681861"/>
    <lineage>
        <taxon>Bacteria</taxon>
        <taxon>Bacillati</taxon>
        <taxon>Bacillota</taxon>
        <taxon>Clostridia</taxon>
        <taxon>Lachnospirales</taxon>
        <taxon>Lachnospiraceae</taxon>
        <taxon>Sporofaciens</taxon>
    </lineage>
</organism>